<dbReference type="InParanoid" id="L9JCF8"/>
<feature type="region of interest" description="Disordered" evidence="1">
    <location>
        <begin position="148"/>
        <end position="178"/>
    </location>
</feature>
<dbReference type="EMBL" id="KB321067">
    <property type="protein sequence ID" value="ELW48261.1"/>
    <property type="molecule type" value="Genomic_DNA"/>
</dbReference>
<evidence type="ECO:0000313" key="2">
    <source>
        <dbReference type="EMBL" id="ELW48261.1"/>
    </source>
</evidence>
<dbReference type="Proteomes" id="UP000011518">
    <property type="component" value="Unassembled WGS sequence"/>
</dbReference>
<proteinExistence type="predicted"/>
<evidence type="ECO:0000313" key="3">
    <source>
        <dbReference type="Proteomes" id="UP000011518"/>
    </source>
</evidence>
<organism evidence="2 3">
    <name type="scientific">Tupaia chinensis</name>
    <name type="common">Chinese tree shrew</name>
    <name type="synonym">Tupaia belangeri chinensis</name>
    <dbReference type="NCBI Taxonomy" id="246437"/>
    <lineage>
        <taxon>Eukaryota</taxon>
        <taxon>Metazoa</taxon>
        <taxon>Chordata</taxon>
        <taxon>Craniata</taxon>
        <taxon>Vertebrata</taxon>
        <taxon>Euteleostomi</taxon>
        <taxon>Mammalia</taxon>
        <taxon>Eutheria</taxon>
        <taxon>Euarchontoglires</taxon>
        <taxon>Scandentia</taxon>
        <taxon>Tupaiidae</taxon>
        <taxon>Tupaia</taxon>
    </lineage>
</organism>
<feature type="compositionally biased region" description="Polar residues" evidence="1">
    <location>
        <begin position="165"/>
        <end position="178"/>
    </location>
</feature>
<accession>L9JCF8</accession>
<feature type="region of interest" description="Disordered" evidence="1">
    <location>
        <begin position="1"/>
        <end position="29"/>
    </location>
</feature>
<reference evidence="3" key="2">
    <citation type="journal article" date="2013" name="Nat. Commun.">
        <title>Genome of the Chinese tree shrew.</title>
        <authorList>
            <person name="Fan Y."/>
            <person name="Huang Z.Y."/>
            <person name="Cao C.C."/>
            <person name="Chen C.S."/>
            <person name="Chen Y.X."/>
            <person name="Fan D.D."/>
            <person name="He J."/>
            <person name="Hou H.L."/>
            <person name="Hu L."/>
            <person name="Hu X.T."/>
            <person name="Jiang X.T."/>
            <person name="Lai R."/>
            <person name="Lang Y.S."/>
            <person name="Liang B."/>
            <person name="Liao S.G."/>
            <person name="Mu D."/>
            <person name="Ma Y.Y."/>
            <person name="Niu Y.Y."/>
            <person name="Sun X.Q."/>
            <person name="Xia J.Q."/>
            <person name="Xiao J."/>
            <person name="Xiong Z.Q."/>
            <person name="Xu L."/>
            <person name="Yang L."/>
            <person name="Zhang Y."/>
            <person name="Zhao W."/>
            <person name="Zhao X.D."/>
            <person name="Zheng Y.T."/>
            <person name="Zhou J.M."/>
            <person name="Zhu Y.B."/>
            <person name="Zhang G.J."/>
            <person name="Wang J."/>
            <person name="Yao Y.G."/>
        </authorList>
    </citation>
    <scope>NUCLEOTIDE SEQUENCE [LARGE SCALE GENOMIC DNA]</scope>
</reference>
<name>L9JCF8_TUPCH</name>
<keyword evidence="3" id="KW-1185">Reference proteome</keyword>
<reference evidence="3" key="1">
    <citation type="submission" date="2012-07" db="EMBL/GenBank/DDBJ databases">
        <title>Genome of the Chinese tree shrew, a rising model animal genetically related to primates.</title>
        <authorList>
            <person name="Zhang G."/>
            <person name="Fan Y."/>
            <person name="Yao Y."/>
            <person name="Huang Z."/>
        </authorList>
    </citation>
    <scope>NUCLEOTIDE SEQUENCE [LARGE SCALE GENOMIC DNA]</scope>
</reference>
<dbReference type="AlphaFoldDB" id="L9JCF8"/>
<sequence length="178" mass="19498">MGPSSATPGDRKGLWASTLGTDPVGTDEGAQWAVPSDLEPMGSRLSALPWDQNRSLLPGRSHALSCGAIGPKVPQLLRHLLCTSGTRASDFQEKLAITIQGKSRQILKYNPTLYDKNYRERKKAHVCVQVFARDHQYERLVSAHVSPAQEPFPPPVLREARPQEKSSLSAHPASQAQL</sequence>
<protein>
    <submittedName>
        <fullName evidence="2">Uncharacterized protein</fullName>
    </submittedName>
</protein>
<evidence type="ECO:0000256" key="1">
    <source>
        <dbReference type="SAM" id="MobiDB-lite"/>
    </source>
</evidence>
<gene>
    <name evidence="2" type="ORF">TREES_T100021013</name>
</gene>